<sequence length="93" mass="10609">MKTQSKSMMNLVMSGKLASVYWNFGCYNSGIIMKLNREDSWSLWFQGYFHPNSGALQYGHYHWPLLTCEAHAESSTSLQGMLLVCGKKELLLL</sequence>
<reference evidence="1" key="3">
    <citation type="submission" date="2022-06" db="UniProtKB">
        <authorList>
            <consortium name="EnsemblPlants"/>
        </authorList>
    </citation>
    <scope>IDENTIFICATION</scope>
</reference>
<dbReference type="Proteomes" id="UP000015106">
    <property type="component" value="Chromosome 2"/>
</dbReference>
<reference evidence="2" key="1">
    <citation type="journal article" date="2013" name="Nature">
        <title>Draft genome of the wheat A-genome progenitor Triticum urartu.</title>
        <authorList>
            <person name="Ling H.Q."/>
            <person name="Zhao S."/>
            <person name="Liu D."/>
            <person name="Wang J."/>
            <person name="Sun H."/>
            <person name="Zhang C."/>
            <person name="Fan H."/>
            <person name="Li D."/>
            <person name="Dong L."/>
            <person name="Tao Y."/>
            <person name="Gao C."/>
            <person name="Wu H."/>
            <person name="Li Y."/>
            <person name="Cui Y."/>
            <person name="Guo X."/>
            <person name="Zheng S."/>
            <person name="Wang B."/>
            <person name="Yu K."/>
            <person name="Liang Q."/>
            <person name="Yang W."/>
            <person name="Lou X."/>
            <person name="Chen J."/>
            <person name="Feng M."/>
            <person name="Jian J."/>
            <person name="Zhang X."/>
            <person name="Luo G."/>
            <person name="Jiang Y."/>
            <person name="Liu J."/>
            <person name="Wang Z."/>
            <person name="Sha Y."/>
            <person name="Zhang B."/>
            <person name="Wu H."/>
            <person name="Tang D."/>
            <person name="Shen Q."/>
            <person name="Xue P."/>
            <person name="Zou S."/>
            <person name="Wang X."/>
            <person name="Liu X."/>
            <person name="Wang F."/>
            <person name="Yang Y."/>
            <person name="An X."/>
            <person name="Dong Z."/>
            <person name="Zhang K."/>
            <person name="Zhang X."/>
            <person name="Luo M.C."/>
            <person name="Dvorak J."/>
            <person name="Tong Y."/>
            <person name="Wang J."/>
            <person name="Yang H."/>
            <person name="Li Z."/>
            <person name="Wang D."/>
            <person name="Zhang A."/>
            <person name="Wang J."/>
        </authorList>
    </citation>
    <scope>NUCLEOTIDE SEQUENCE</scope>
    <source>
        <strain evidence="2">cv. G1812</strain>
    </source>
</reference>
<name>A0A8R7TM66_TRIUA</name>
<proteinExistence type="predicted"/>
<dbReference type="AlphaFoldDB" id="A0A8R7TM66"/>
<gene>
    <name evidence="1" type="primary">LOC125539626</name>
</gene>
<organism evidence="1 2">
    <name type="scientific">Triticum urartu</name>
    <name type="common">Red wild einkorn</name>
    <name type="synonym">Crithodium urartu</name>
    <dbReference type="NCBI Taxonomy" id="4572"/>
    <lineage>
        <taxon>Eukaryota</taxon>
        <taxon>Viridiplantae</taxon>
        <taxon>Streptophyta</taxon>
        <taxon>Embryophyta</taxon>
        <taxon>Tracheophyta</taxon>
        <taxon>Spermatophyta</taxon>
        <taxon>Magnoliopsida</taxon>
        <taxon>Liliopsida</taxon>
        <taxon>Poales</taxon>
        <taxon>Poaceae</taxon>
        <taxon>BOP clade</taxon>
        <taxon>Pooideae</taxon>
        <taxon>Triticodae</taxon>
        <taxon>Triticeae</taxon>
        <taxon>Triticinae</taxon>
        <taxon>Triticum</taxon>
    </lineage>
</organism>
<accession>A0A8R7TM66</accession>
<evidence type="ECO:0000313" key="1">
    <source>
        <dbReference type="EnsemblPlants" id="TuG1812G0200004944.01.T02.cds248236"/>
    </source>
</evidence>
<keyword evidence="2" id="KW-1185">Reference proteome</keyword>
<dbReference type="Gramene" id="TuG1812G0200004944.01.T02">
    <property type="protein sequence ID" value="TuG1812G0200004944.01.T02.cds248236"/>
    <property type="gene ID" value="TuG1812G0200004944.01"/>
</dbReference>
<evidence type="ECO:0000313" key="2">
    <source>
        <dbReference type="Proteomes" id="UP000015106"/>
    </source>
</evidence>
<reference evidence="1" key="2">
    <citation type="submission" date="2018-03" db="EMBL/GenBank/DDBJ databases">
        <title>The Triticum urartu genome reveals the dynamic nature of wheat genome evolution.</title>
        <authorList>
            <person name="Ling H."/>
            <person name="Ma B."/>
            <person name="Shi X."/>
            <person name="Liu H."/>
            <person name="Dong L."/>
            <person name="Sun H."/>
            <person name="Cao Y."/>
            <person name="Gao Q."/>
            <person name="Zheng S."/>
            <person name="Li Y."/>
            <person name="Yu Y."/>
            <person name="Du H."/>
            <person name="Qi M."/>
            <person name="Li Y."/>
            <person name="Yu H."/>
            <person name="Cui Y."/>
            <person name="Wang N."/>
            <person name="Chen C."/>
            <person name="Wu H."/>
            <person name="Zhao Y."/>
            <person name="Zhang J."/>
            <person name="Li Y."/>
            <person name="Zhou W."/>
            <person name="Zhang B."/>
            <person name="Hu W."/>
            <person name="Eijk M."/>
            <person name="Tang J."/>
            <person name="Witsenboer H."/>
            <person name="Zhao S."/>
            <person name="Li Z."/>
            <person name="Zhang A."/>
            <person name="Wang D."/>
            <person name="Liang C."/>
        </authorList>
    </citation>
    <scope>NUCLEOTIDE SEQUENCE [LARGE SCALE GENOMIC DNA]</scope>
    <source>
        <strain evidence="1">cv. G1812</strain>
    </source>
</reference>
<protein>
    <submittedName>
        <fullName evidence="1">Uncharacterized protein</fullName>
    </submittedName>
</protein>
<dbReference type="EnsemblPlants" id="TuG1812G0200004944.01.T02">
    <property type="protein sequence ID" value="TuG1812G0200004944.01.T02.cds248236"/>
    <property type="gene ID" value="TuG1812G0200004944.01"/>
</dbReference>